<keyword evidence="5" id="KW-0793">Thylakoid</keyword>
<dbReference type="Gene3D" id="3.90.226.10">
    <property type="entry name" value="2-enoyl-CoA Hydratase, Chain A, domain 1"/>
    <property type="match status" value="1"/>
</dbReference>
<evidence type="ECO:0000313" key="11">
    <source>
        <dbReference type="EMBL" id="KAJ8908861.1"/>
    </source>
</evidence>
<reference evidence="11 12" key="1">
    <citation type="journal article" date="2023" name="Nat. Commun.">
        <title>Origin of minicircular mitochondrial genomes in red algae.</title>
        <authorList>
            <person name="Lee Y."/>
            <person name="Cho C.H."/>
            <person name="Lee Y.M."/>
            <person name="Park S.I."/>
            <person name="Yang J.H."/>
            <person name="West J.A."/>
            <person name="Bhattacharya D."/>
            <person name="Yoon H.S."/>
        </authorList>
    </citation>
    <scope>NUCLEOTIDE SEQUENCE [LARGE SCALE GENOMIC DNA]</scope>
    <source>
        <strain evidence="11 12">CCMP1338</strain>
        <tissue evidence="11">Whole cell</tissue>
    </source>
</reference>
<dbReference type="Gene3D" id="2.30.42.10">
    <property type="match status" value="1"/>
</dbReference>
<organism evidence="11 12">
    <name type="scientific">Rhodosorus marinus</name>
    <dbReference type="NCBI Taxonomy" id="101924"/>
    <lineage>
        <taxon>Eukaryota</taxon>
        <taxon>Rhodophyta</taxon>
        <taxon>Stylonematophyceae</taxon>
        <taxon>Stylonematales</taxon>
        <taxon>Stylonemataceae</taxon>
        <taxon>Rhodosorus</taxon>
    </lineage>
</organism>
<sequence length="428" mass="46387">MEIGFVSTGAPLRRPRVACYTKMAVESGREGKHRSFFAGAAGGLAASAVIWSGAISDTTSFAFTEEQKLIAEAWRVVDQGYIDRTFNNQDWFKIRMKAVKKQYKDRQEAYEAIRKMVSSLNDPYTRFLSPDQLDSLTSTTTGDIAGIGLELYPGATKAGLQVLNVEGEGPAFRNGLKPDDVIIEIDGEETAELTPDEGAARIRGSPGTTVVLTVQRTTDKQEELNLKFVREQLKLKSVTQSVKISAENRKVGYVKIKSFNGSTADDVKAALENLKKQGAQEYVVDLRNNPGGYFPAGVEVAQLFLDEGSTVAFVINSKGIQDEYMSSVPAVTRDPVAVLINKNTASASEVLAGALHDNNRAVLIGEKSFGKGVVQTVSPLSDGSGLAVTIAKYETPKHKEVNKVGIFPDVSKTCPQDETFVQCLPDGF</sequence>
<evidence type="ECO:0000256" key="7">
    <source>
        <dbReference type="ARBA" id="ARBA00060065"/>
    </source>
</evidence>
<dbReference type="InterPro" id="IPR004447">
    <property type="entry name" value="Peptidase_S41A"/>
</dbReference>
<proteinExistence type="inferred from homology"/>
<evidence type="ECO:0000259" key="10">
    <source>
        <dbReference type="PROSITE" id="PS50106"/>
    </source>
</evidence>
<dbReference type="CDD" id="cd07560">
    <property type="entry name" value="Peptidase_S41_CPP"/>
    <property type="match status" value="1"/>
</dbReference>
<gene>
    <name evidence="11" type="ORF">NDN08_005565</name>
</gene>
<keyword evidence="4" id="KW-0720">Serine protease</keyword>
<keyword evidence="2" id="KW-0645">Protease</keyword>
<dbReference type="Gene3D" id="3.30.750.44">
    <property type="match status" value="1"/>
</dbReference>
<dbReference type="EMBL" id="JAMWBK010000001">
    <property type="protein sequence ID" value="KAJ8908861.1"/>
    <property type="molecule type" value="Genomic_DNA"/>
</dbReference>
<dbReference type="EC" id="3.4.21.102" evidence="9"/>
<dbReference type="InterPro" id="IPR001478">
    <property type="entry name" value="PDZ"/>
</dbReference>
<dbReference type="SMART" id="SM00245">
    <property type="entry name" value="TSPc"/>
    <property type="match status" value="1"/>
</dbReference>
<dbReference type="Pfam" id="PF03572">
    <property type="entry name" value="Peptidase_S41"/>
    <property type="match status" value="1"/>
</dbReference>
<evidence type="ECO:0000256" key="6">
    <source>
        <dbReference type="ARBA" id="ARBA00051784"/>
    </source>
</evidence>
<comment type="function">
    <text evidence="7">Protease involved in the C-terminal processing of the chloroplastic D1 protein of photosystem II. This proteolytic processing is necessary to allow the light-driven assembly of the tetranuclear manganese cluster, which is responsible for photosynthetic water oxidation.</text>
</comment>
<dbReference type="PANTHER" id="PTHR32060:SF30">
    <property type="entry name" value="CARBOXY-TERMINAL PROCESSING PROTEASE CTPA"/>
    <property type="match status" value="1"/>
</dbReference>
<comment type="catalytic activity">
    <reaction evidence="6">
        <text>The enzyme shows specific recognition of a C-terminal tripeptide, Xaa-Yaa-Zaa, in which Xaa is preferably Ala or Leu, Yaa is preferably Ala or Tyr, and Zaa is preferably Ala, but then cleaves at a variable distance from the C-terminus. A typical cleavage is -Ala-Ala-|-Arg-Ala-Ala-Lys-Glu-Asn-Tyr-Ala-Leu-Ala-Ala.</text>
        <dbReference type="EC" id="3.4.21.102"/>
    </reaction>
</comment>
<dbReference type="NCBIfam" id="TIGR00225">
    <property type="entry name" value="prc"/>
    <property type="match status" value="1"/>
</dbReference>
<dbReference type="GO" id="GO:0007165">
    <property type="term" value="P:signal transduction"/>
    <property type="evidence" value="ECO:0007669"/>
    <property type="project" value="TreeGrafter"/>
</dbReference>
<accession>A0AAV8V5D0</accession>
<dbReference type="InterPro" id="IPR036034">
    <property type="entry name" value="PDZ_sf"/>
</dbReference>
<comment type="subcellular location">
    <subcellularLocation>
        <location evidence="8">Thylakoid</location>
    </subcellularLocation>
</comment>
<evidence type="ECO:0000256" key="9">
    <source>
        <dbReference type="ARBA" id="ARBA00066637"/>
    </source>
</evidence>
<dbReference type="GO" id="GO:0009579">
    <property type="term" value="C:thylakoid"/>
    <property type="evidence" value="ECO:0007669"/>
    <property type="project" value="UniProtKB-SubCell"/>
</dbReference>
<dbReference type="PROSITE" id="PS50106">
    <property type="entry name" value="PDZ"/>
    <property type="match status" value="1"/>
</dbReference>
<comment type="similarity">
    <text evidence="1">Belongs to the peptidase S41A family.</text>
</comment>
<dbReference type="Pfam" id="PF13180">
    <property type="entry name" value="PDZ_2"/>
    <property type="match status" value="1"/>
</dbReference>
<protein>
    <recommendedName>
        <fullName evidence="9">C-terminal processing peptidase</fullName>
        <ecNumber evidence="9">3.4.21.102</ecNumber>
    </recommendedName>
</protein>
<dbReference type="GO" id="GO:0004252">
    <property type="term" value="F:serine-type endopeptidase activity"/>
    <property type="evidence" value="ECO:0007669"/>
    <property type="project" value="UniProtKB-EC"/>
</dbReference>
<name>A0AAV8V5D0_9RHOD</name>
<dbReference type="AlphaFoldDB" id="A0AAV8V5D0"/>
<evidence type="ECO:0000256" key="5">
    <source>
        <dbReference type="ARBA" id="ARBA00023078"/>
    </source>
</evidence>
<evidence type="ECO:0000256" key="8">
    <source>
        <dbReference type="ARBA" id="ARBA00060385"/>
    </source>
</evidence>
<dbReference type="CDD" id="cd06782">
    <property type="entry name" value="cpPDZ_CPP-like"/>
    <property type="match status" value="1"/>
</dbReference>
<evidence type="ECO:0000256" key="4">
    <source>
        <dbReference type="ARBA" id="ARBA00022825"/>
    </source>
</evidence>
<dbReference type="InterPro" id="IPR005151">
    <property type="entry name" value="Tail-specific_protease"/>
</dbReference>
<keyword evidence="12" id="KW-1185">Reference proteome</keyword>
<evidence type="ECO:0000256" key="3">
    <source>
        <dbReference type="ARBA" id="ARBA00022801"/>
    </source>
</evidence>
<dbReference type="Proteomes" id="UP001157974">
    <property type="component" value="Unassembled WGS sequence"/>
</dbReference>
<evidence type="ECO:0000256" key="1">
    <source>
        <dbReference type="ARBA" id="ARBA00009179"/>
    </source>
</evidence>
<dbReference type="GO" id="GO:0006508">
    <property type="term" value="P:proteolysis"/>
    <property type="evidence" value="ECO:0007669"/>
    <property type="project" value="UniProtKB-KW"/>
</dbReference>
<evidence type="ECO:0000313" key="12">
    <source>
        <dbReference type="Proteomes" id="UP001157974"/>
    </source>
</evidence>
<dbReference type="SUPFAM" id="SSF50156">
    <property type="entry name" value="PDZ domain-like"/>
    <property type="match status" value="1"/>
</dbReference>
<dbReference type="PANTHER" id="PTHR32060">
    <property type="entry name" value="TAIL-SPECIFIC PROTEASE"/>
    <property type="match status" value="1"/>
</dbReference>
<dbReference type="FunFam" id="3.30.750.44:FF:000002">
    <property type="entry name" value="carboxyl-terminal-processing peptidase 2, chloroplastic"/>
    <property type="match status" value="1"/>
</dbReference>
<comment type="caution">
    <text evidence="11">The sequence shown here is derived from an EMBL/GenBank/DDBJ whole genome shotgun (WGS) entry which is preliminary data.</text>
</comment>
<dbReference type="SMART" id="SM00228">
    <property type="entry name" value="PDZ"/>
    <property type="match status" value="1"/>
</dbReference>
<dbReference type="SUPFAM" id="SSF52096">
    <property type="entry name" value="ClpP/crotonase"/>
    <property type="match status" value="1"/>
</dbReference>
<dbReference type="InterPro" id="IPR029045">
    <property type="entry name" value="ClpP/crotonase-like_dom_sf"/>
</dbReference>
<keyword evidence="3" id="KW-0378">Hydrolase</keyword>
<feature type="domain" description="PDZ" evidence="10">
    <location>
        <begin position="133"/>
        <end position="217"/>
    </location>
</feature>
<evidence type="ECO:0000256" key="2">
    <source>
        <dbReference type="ARBA" id="ARBA00022670"/>
    </source>
</evidence>